<name>A0A9Q0F631_9ROSI</name>
<evidence type="ECO:0000256" key="1">
    <source>
        <dbReference type="SAM" id="SignalP"/>
    </source>
</evidence>
<sequence length="87" mass="9851">MTRRLRQLCFCILVYLEAAVSPQMKALVTIRHRFPGLFTRSSLLKPSNLRAFSSSPLDYSNQSRGGLPRFFSETLPSSKALLLNLSF</sequence>
<protein>
    <recommendedName>
        <fullName evidence="4">Secreted protein</fullName>
    </recommendedName>
</protein>
<keyword evidence="1" id="KW-0732">Signal</keyword>
<feature type="signal peptide" evidence="1">
    <location>
        <begin position="1"/>
        <end position="18"/>
    </location>
</feature>
<proteinExistence type="predicted"/>
<accession>A0A9Q0F631</accession>
<dbReference type="OrthoDB" id="3465at2759"/>
<organism evidence="2 3">
    <name type="scientific">Turnera subulata</name>
    <dbReference type="NCBI Taxonomy" id="218843"/>
    <lineage>
        <taxon>Eukaryota</taxon>
        <taxon>Viridiplantae</taxon>
        <taxon>Streptophyta</taxon>
        <taxon>Embryophyta</taxon>
        <taxon>Tracheophyta</taxon>
        <taxon>Spermatophyta</taxon>
        <taxon>Magnoliopsida</taxon>
        <taxon>eudicotyledons</taxon>
        <taxon>Gunneridae</taxon>
        <taxon>Pentapetalae</taxon>
        <taxon>rosids</taxon>
        <taxon>fabids</taxon>
        <taxon>Malpighiales</taxon>
        <taxon>Passifloraceae</taxon>
        <taxon>Turnera</taxon>
    </lineage>
</organism>
<dbReference type="Proteomes" id="UP001141552">
    <property type="component" value="Unassembled WGS sequence"/>
</dbReference>
<evidence type="ECO:0000313" key="3">
    <source>
        <dbReference type="Proteomes" id="UP001141552"/>
    </source>
</evidence>
<dbReference type="EMBL" id="JAKUCV010007207">
    <property type="protein sequence ID" value="KAJ4824331.1"/>
    <property type="molecule type" value="Genomic_DNA"/>
</dbReference>
<reference evidence="2" key="2">
    <citation type="journal article" date="2023" name="Plants (Basel)">
        <title>Annotation of the Turnera subulata (Passifloraceae) Draft Genome Reveals the S-Locus Evolved after the Divergence of Turneroideae from Passifloroideae in a Stepwise Manner.</title>
        <authorList>
            <person name="Henning P.M."/>
            <person name="Roalson E.H."/>
            <person name="Mir W."/>
            <person name="McCubbin A.G."/>
            <person name="Shore J.S."/>
        </authorList>
    </citation>
    <scope>NUCLEOTIDE SEQUENCE</scope>
    <source>
        <strain evidence="2">F60SS</strain>
    </source>
</reference>
<keyword evidence="3" id="KW-1185">Reference proteome</keyword>
<reference evidence="2" key="1">
    <citation type="submission" date="2022-02" db="EMBL/GenBank/DDBJ databases">
        <authorList>
            <person name="Henning P.M."/>
            <person name="McCubbin A.G."/>
            <person name="Shore J.S."/>
        </authorList>
    </citation>
    <scope>NUCLEOTIDE SEQUENCE</scope>
    <source>
        <strain evidence="2">F60SS</strain>
        <tissue evidence="2">Leaves</tissue>
    </source>
</reference>
<evidence type="ECO:0008006" key="4">
    <source>
        <dbReference type="Google" id="ProtNLM"/>
    </source>
</evidence>
<dbReference type="AlphaFoldDB" id="A0A9Q0F631"/>
<evidence type="ECO:0000313" key="2">
    <source>
        <dbReference type="EMBL" id="KAJ4824331.1"/>
    </source>
</evidence>
<comment type="caution">
    <text evidence="2">The sequence shown here is derived from an EMBL/GenBank/DDBJ whole genome shotgun (WGS) entry which is preliminary data.</text>
</comment>
<gene>
    <name evidence="2" type="ORF">Tsubulata_004292</name>
</gene>
<feature type="chain" id="PRO_5040374471" description="Secreted protein" evidence="1">
    <location>
        <begin position="19"/>
        <end position="87"/>
    </location>
</feature>